<proteinExistence type="inferred from homology"/>
<dbReference type="Gene3D" id="1.10.3720.10">
    <property type="entry name" value="MetI-like"/>
    <property type="match status" value="1"/>
</dbReference>
<keyword evidence="7 12" id="KW-1133">Transmembrane helix</keyword>
<dbReference type="PANTHER" id="PTHR30614">
    <property type="entry name" value="MEMBRANE COMPONENT OF AMINO ACID ABC TRANSPORTER"/>
    <property type="match status" value="1"/>
</dbReference>
<evidence type="ECO:0000256" key="7">
    <source>
        <dbReference type="ARBA" id="ARBA00022989"/>
    </source>
</evidence>
<evidence type="ECO:0000313" key="14">
    <source>
        <dbReference type="EMBL" id="SCY71429.1"/>
    </source>
</evidence>
<evidence type="ECO:0000259" key="13">
    <source>
        <dbReference type="PROSITE" id="PS50928"/>
    </source>
</evidence>
<feature type="transmembrane region" description="Helical" evidence="12">
    <location>
        <begin position="55"/>
        <end position="75"/>
    </location>
</feature>
<dbReference type="Pfam" id="PF00528">
    <property type="entry name" value="BPD_transp_1"/>
    <property type="match status" value="1"/>
</dbReference>
<accession>A0A1G5I6Z3</accession>
<feature type="transmembrane region" description="Helical" evidence="12">
    <location>
        <begin position="18"/>
        <end position="35"/>
    </location>
</feature>
<name>A0A1G5I6Z3_9HYPH</name>
<dbReference type="SUPFAM" id="SSF161098">
    <property type="entry name" value="MetI-like"/>
    <property type="match status" value="1"/>
</dbReference>
<keyword evidence="15" id="KW-1185">Reference proteome</keyword>
<evidence type="ECO:0000256" key="10">
    <source>
        <dbReference type="ARBA" id="ARBA00062718"/>
    </source>
</evidence>
<keyword evidence="5 12" id="KW-0812">Transmembrane</keyword>
<evidence type="ECO:0000256" key="4">
    <source>
        <dbReference type="ARBA" id="ARBA00022475"/>
    </source>
</evidence>
<keyword evidence="6" id="KW-0029">Amino-acid transport</keyword>
<dbReference type="GO" id="GO:0043190">
    <property type="term" value="C:ATP-binding cassette (ABC) transporter complex"/>
    <property type="evidence" value="ECO:0007669"/>
    <property type="project" value="InterPro"/>
</dbReference>
<evidence type="ECO:0000256" key="8">
    <source>
        <dbReference type="ARBA" id="ARBA00023136"/>
    </source>
</evidence>
<dbReference type="RefSeq" id="WP_091134039.1">
    <property type="nucleotide sequence ID" value="NZ_FMVJ01000005.1"/>
</dbReference>
<keyword evidence="4" id="KW-1003">Cell membrane</keyword>
<evidence type="ECO:0000256" key="12">
    <source>
        <dbReference type="RuleBase" id="RU363032"/>
    </source>
</evidence>
<gene>
    <name evidence="14" type="ORF">SAMN02927923_02099</name>
</gene>
<dbReference type="OrthoDB" id="9814550at2"/>
<dbReference type="AlphaFoldDB" id="A0A1G5I6Z3"/>
<comment type="subcellular location">
    <subcellularLocation>
        <location evidence="1">Cell inner membrane</location>
        <topology evidence="1">Multi-pass membrane protein</topology>
    </subcellularLocation>
    <subcellularLocation>
        <location evidence="12">Cell membrane</location>
        <topology evidence="12">Multi-pass membrane protein</topology>
    </subcellularLocation>
</comment>
<evidence type="ECO:0000256" key="1">
    <source>
        <dbReference type="ARBA" id="ARBA00004429"/>
    </source>
</evidence>
<dbReference type="GO" id="GO:0006865">
    <property type="term" value="P:amino acid transport"/>
    <property type="evidence" value="ECO:0007669"/>
    <property type="project" value="UniProtKB-KW"/>
</dbReference>
<evidence type="ECO:0000313" key="15">
    <source>
        <dbReference type="Proteomes" id="UP000199569"/>
    </source>
</evidence>
<feature type="transmembrane region" description="Helical" evidence="12">
    <location>
        <begin position="124"/>
        <end position="147"/>
    </location>
</feature>
<dbReference type="FunFam" id="1.10.3720.10:FF:000006">
    <property type="entry name" value="Glutamate/aspartate ABC transporter, permease protein GltK"/>
    <property type="match status" value="1"/>
</dbReference>
<reference evidence="14 15" key="1">
    <citation type="submission" date="2016-10" db="EMBL/GenBank/DDBJ databases">
        <authorList>
            <person name="de Groot N.N."/>
        </authorList>
    </citation>
    <scope>NUCLEOTIDE SEQUENCE [LARGE SCALE GENOMIC DNA]</scope>
    <source>
        <strain evidence="14 15">CGMCC 1.7666</strain>
    </source>
</reference>
<protein>
    <recommendedName>
        <fullName evidence="11">Glutamate/aspartate import permease protein GltK</fullName>
    </recommendedName>
</protein>
<dbReference type="EMBL" id="FMVJ01000005">
    <property type="protein sequence ID" value="SCY71429.1"/>
    <property type="molecule type" value="Genomic_DNA"/>
</dbReference>
<evidence type="ECO:0000256" key="3">
    <source>
        <dbReference type="ARBA" id="ARBA00022448"/>
    </source>
</evidence>
<dbReference type="NCBIfam" id="TIGR01726">
    <property type="entry name" value="HEQRo_perm_3TM"/>
    <property type="match status" value="1"/>
</dbReference>
<dbReference type="GO" id="GO:0022857">
    <property type="term" value="F:transmembrane transporter activity"/>
    <property type="evidence" value="ECO:0007669"/>
    <property type="project" value="InterPro"/>
</dbReference>
<dbReference type="PANTHER" id="PTHR30614:SF0">
    <property type="entry name" value="L-CYSTINE TRANSPORT SYSTEM PERMEASE PROTEIN TCYL"/>
    <property type="match status" value="1"/>
</dbReference>
<feature type="domain" description="ABC transmembrane type-1" evidence="13">
    <location>
        <begin position="123"/>
        <end position="311"/>
    </location>
</feature>
<evidence type="ECO:0000256" key="11">
    <source>
        <dbReference type="ARBA" id="ARBA00073645"/>
    </source>
</evidence>
<dbReference type="PROSITE" id="PS50928">
    <property type="entry name" value="ABC_TM1"/>
    <property type="match status" value="1"/>
</dbReference>
<dbReference type="Proteomes" id="UP000199569">
    <property type="component" value="Unassembled WGS sequence"/>
</dbReference>
<evidence type="ECO:0000256" key="9">
    <source>
        <dbReference type="ARBA" id="ARBA00060298"/>
    </source>
</evidence>
<dbReference type="InterPro" id="IPR000515">
    <property type="entry name" value="MetI-like"/>
</dbReference>
<evidence type="ECO:0000256" key="5">
    <source>
        <dbReference type="ARBA" id="ARBA00022692"/>
    </source>
</evidence>
<dbReference type="InterPro" id="IPR010065">
    <property type="entry name" value="AA_ABC_transptr_permease_3TM"/>
</dbReference>
<evidence type="ECO:0000256" key="6">
    <source>
        <dbReference type="ARBA" id="ARBA00022970"/>
    </source>
</evidence>
<dbReference type="InterPro" id="IPR035906">
    <property type="entry name" value="MetI-like_sf"/>
</dbReference>
<keyword evidence="8 12" id="KW-0472">Membrane</keyword>
<feature type="transmembrane region" description="Helical" evidence="12">
    <location>
        <begin position="185"/>
        <end position="206"/>
    </location>
</feature>
<dbReference type="CDD" id="cd06261">
    <property type="entry name" value="TM_PBP2"/>
    <property type="match status" value="1"/>
</dbReference>
<feature type="transmembrane region" description="Helical" evidence="12">
    <location>
        <begin position="159"/>
        <end position="179"/>
    </location>
</feature>
<dbReference type="InterPro" id="IPR043429">
    <property type="entry name" value="ArtM/GltK/GlnP/TcyL/YhdX-like"/>
</dbReference>
<evidence type="ECO:0000256" key="2">
    <source>
        <dbReference type="ARBA" id="ARBA00010072"/>
    </source>
</evidence>
<organism evidence="14 15">
    <name type="scientific">Microvirga guangxiensis</name>
    <dbReference type="NCBI Taxonomy" id="549386"/>
    <lineage>
        <taxon>Bacteria</taxon>
        <taxon>Pseudomonadati</taxon>
        <taxon>Pseudomonadota</taxon>
        <taxon>Alphaproteobacteria</taxon>
        <taxon>Hyphomicrobiales</taxon>
        <taxon>Methylobacteriaceae</taxon>
        <taxon>Microvirga</taxon>
    </lineage>
</organism>
<sequence length="324" mass="35819">MHYADNVDYPRLLSRPSVYIPGLGVLFGVLVYAQAGTSSIGKVLAGLFGLADDPGFAANLLVALLITAVVALNVAMVMRLTIRQQMYVVWAELAVLVLLFFYSFDLSFEFIRRKIGFLLTQGLMTTLYVSAISIVIASILAMIGAIAKLSSNGIALGIANFYTSLFRGLPLLMQIYMIYLGLPQLGYVINAVPAGILALSLCYGAYMTEIFRAGIESIPKGQWEASRALGLKPRDTMTRIILPQAMRIIIPPTGNQFIAMLKDSSLVSVVGVWELMYLARTQGQTEFRHVEMMITASLIYWILSIVLELIQGRIERRYNKAQTR</sequence>
<feature type="transmembrane region" description="Helical" evidence="12">
    <location>
        <begin position="87"/>
        <end position="104"/>
    </location>
</feature>
<dbReference type="STRING" id="549386.SAMN02927923_02099"/>
<keyword evidence="3 12" id="KW-0813">Transport</keyword>
<comment type="function">
    <text evidence="9">Part of the ABC transporter complex GltIJKL involved in glutamate and aspartate uptake. Probably responsible for the translocation of the substrate across the membrane.</text>
</comment>
<comment type="similarity">
    <text evidence="2">Belongs to the binding-protein-dependent transport system permease family. HisMQ subfamily.</text>
</comment>
<comment type="subunit">
    <text evidence="10">The complex is composed of two ATP-binding proteins (GltL), two transmembrane proteins (GltJ and GltK) and a solute-binding protein (GltI).</text>
</comment>